<dbReference type="AlphaFoldDB" id="A0A286GEG9"/>
<dbReference type="Pfam" id="PF04977">
    <property type="entry name" value="DivIC"/>
    <property type="match status" value="1"/>
</dbReference>
<proteinExistence type="predicted"/>
<dbReference type="EMBL" id="OCNJ01000003">
    <property type="protein sequence ID" value="SOD93925.1"/>
    <property type="molecule type" value="Genomic_DNA"/>
</dbReference>
<keyword evidence="1" id="KW-1133">Transmembrane helix</keyword>
<dbReference type="InterPro" id="IPR007060">
    <property type="entry name" value="FtsL/DivIC"/>
</dbReference>
<keyword evidence="2" id="KW-0132">Cell division</keyword>
<evidence type="ECO:0000313" key="2">
    <source>
        <dbReference type="EMBL" id="SOD93925.1"/>
    </source>
</evidence>
<keyword evidence="2" id="KW-0131">Cell cycle</keyword>
<reference evidence="3" key="1">
    <citation type="submission" date="2017-09" db="EMBL/GenBank/DDBJ databases">
        <authorList>
            <person name="Varghese N."/>
            <person name="Submissions S."/>
        </authorList>
    </citation>
    <scope>NUCLEOTIDE SEQUENCE [LARGE SCALE GENOMIC DNA]</scope>
    <source>
        <strain evidence="3">USBA 140</strain>
    </source>
</reference>
<dbReference type="Proteomes" id="UP000219621">
    <property type="component" value="Unassembled WGS sequence"/>
</dbReference>
<keyword evidence="1" id="KW-0812">Transmembrane</keyword>
<feature type="transmembrane region" description="Helical" evidence="1">
    <location>
        <begin position="12"/>
        <end position="29"/>
    </location>
</feature>
<evidence type="ECO:0000313" key="3">
    <source>
        <dbReference type="Proteomes" id="UP000219621"/>
    </source>
</evidence>
<accession>A0A286GEG9</accession>
<evidence type="ECO:0000256" key="1">
    <source>
        <dbReference type="SAM" id="Phobius"/>
    </source>
</evidence>
<organism evidence="2 3">
    <name type="scientific">Caenispirillum bisanense</name>
    <dbReference type="NCBI Taxonomy" id="414052"/>
    <lineage>
        <taxon>Bacteria</taxon>
        <taxon>Pseudomonadati</taxon>
        <taxon>Pseudomonadota</taxon>
        <taxon>Alphaproteobacteria</taxon>
        <taxon>Rhodospirillales</taxon>
        <taxon>Novispirillaceae</taxon>
        <taxon>Caenispirillum</taxon>
    </lineage>
</organism>
<gene>
    <name evidence="2" type="ORF">SAMN05421508_103267</name>
</gene>
<dbReference type="GO" id="GO:0051301">
    <property type="term" value="P:cell division"/>
    <property type="evidence" value="ECO:0007669"/>
    <property type="project" value="UniProtKB-KW"/>
</dbReference>
<keyword evidence="3" id="KW-1185">Reference proteome</keyword>
<dbReference type="RefSeq" id="WP_245913412.1">
    <property type="nucleotide sequence ID" value="NZ_OCNJ01000003.1"/>
</dbReference>
<name>A0A286GEG9_9PROT</name>
<protein>
    <submittedName>
        <fullName evidence="2">Cell division protein FtsB</fullName>
    </submittedName>
</protein>
<sequence length="105" mass="12182">MTLMNEIRRRLRYAVAPLIGMGAVVYFSYHIVQGDRGLIAWVHLKNEITKAEDTLSEVRAEKTELEKRVSLLRPDSLDPDMLEERARIMLNMGYPDERILPADRL</sequence>
<keyword evidence="1" id="KW-0472">Membrane</keyword>